<protein>
    <recommendedName>
        <fullName evidence="2">SWIM-type domain-containing protein</fullName>
    </recommendedName>
</protein>
<dbReference type="EMBL" id="MBLM01000118">
    <property type="protein sequence ID" value="OHV36190.1"/>
    <property type="molecule type" value="Genomic_DNA"/>
</dbReference>
<name>A0A1S1QQF6_9ACTN</name>
<dbReference type="InterPro" id="IPR046053">
    <property type="entry name" value="DUF6011"/>
</dbReference>
<dbReference type="PROSITE" id="PS50966">
    <property type="entry name" value="ZF_SWIM"/>
    <property type="match status" value="1"/>
</dbReference>
<sequence>MDVPTSATFCLRCGRALTSPPSVATGFGPDCTRHFRRAAPVLPGFTPRQVEDALELLELGGIAPLRGRRVWLTVGHHGTTYRTASTGQCTCMAGIHGKPCYHVAAVRLIAA</sequence>
<evidence type="ECO:0000313" key="4">
    <source>
        <dbReference type="Proteomes" id="UP000179627"/>
    </source>
</evidence>
<proteinExistence type="predicted"/>
<feature type="domain" description="SWIM-type" evidence="2">
    <location>
        <begin position="81"/>
        <end position="111"/>
    </location>
</feature>
<keyword evidence="1" id="KW-0862">Zinc</keyword>
<evidence type="ECO:0000313" key="3">
    <source>
        <dbReference type="EMBL" id="OHV36190.1"/>
    </source>
</evidence>
<dbReference type="GO" id="GO:0008270">
    <property type="term" value="F:zinc ion binding"/>
    <property type="evidence" value="ECO:0007669"/>
    <property type="project" value="UniProtKB-KW"/>
</dbReference>
<reference evidence="4" key="1">
    <citation type="submission" date="2016-07" db="EMBL/GenBank/DDBJ databases">
        <title>Sequence Frankia sp. strain CcI1.17.</title>
        <authorList>
            <person name="Ghodhbane-Gtari F."/>
            <person name="Swanson E."/>
            <person name="Gueddou A."/>
            <person name="Morris K."/>
            <person name="Hezbri K."/>
            <person name="Ktari A."/>
            <person name="Nouioui I."/>
            <person name="Abebe-Akele F."/>
            <person name="Simpson S."/>
            <person name="Thomas K."/>
            <person name="Gtari M."/>
            <person name="Tisa L.S."/>
            <person name="Hurst S."/>
        </authorList>
    </citation>
    <scope>NUCLEOTIDE SEQUENCE [LARGE SCALE GENOMIC DNA]</scope>
    <source>
        <strain evidence="4">Cc1.17</strain>
    </source>
</reference>
<dbReference type="RefSeq" id="WP_071085123.1">
    <property type="nucleotide sequence ID" value="NZ_MBLM01000118.1"/>
</dbReference>
<dbReference type="Pfam" id="PF19474">
    <property type="entry name" value="DUF6011"/>
    <property type="match status" value="1"/>
</dbReference>
<keyword evidence="4" id="KW-1185">Reference proteome</keyword>
<accession>A0A1S1QQF6</accession>
<comment type="caution">
    <text evidence="3">The sequence shown here is derived from an EMBL/GenBank/DDBJ whole genome shotgun (WGS) entry which is preliminary data.</text>
</comment>
<dbReference type="InterPro" id="IPR007527">
    <property type="entry name" value="Znf_SWIM"/>
</dbReference>
<dbReference type="AlphaFoldDB" id="A0A1S1QQF6"/>
<organism evidence="3 4">
    <name type="scientific">Parafrankia colletiae</name>
    <dbReference type="NCBI Taxonomy" id="573497"/>
    <lineage>
        <taxon>Bacteria</taxon>
        <taxon>Bacillati</taxon>
        <taxon>Actinomycetota</taxon>
        <taxon>Actinomycetes</taxon>
        <taxon>Frankiales</taxon>
        <taxon>Frankiaceae</taxon>
        <taxon>Parafrankia</taxon>
    </lineage>
</organism>
<keyword evidence="1" id="KW-0863">Zinc-finger</keyword>
<evidence type="ECO:0000256" key="1">
    <source>
        <dbReference type="PROSITE-ProRule" id="PRU00325"/>
    </source>
</evidence>
<dbReference type="Proteomes" id="UP000179627">
    <property type="component" value="Unassembled WGS sequence"/>
</dbReference>
<evidence type="ECO:0000259" key="2">
    <source>
        <dbReference type="PROSITE" id="PS50966"/>
    </source>
</evidence>
<dbReference type="OrthoDB" id="3213965at2"/>
<keyword evidence="1" id="KW-0479">Metal-binding</keyword>
<gene>
    <name evidence="3" type="ORF">CC117_18575</name>
</gene>